<evidence type="ECO:0000313" key="1">
    <source>
        <dbReference type="EMBL" id="KAA2217525.1"/>
    </source>
</evidence>
<accession>A0A5B2TUJ2</accession>
<dbReference type="PANTHER" id="PTHR33383:SF1">
    <property type="entry name" value="MEMBRANE PROTEIN INSERTION EFFICIENCY FACTOR-RELATED"/>
    <property type="match status" value="1"/>
</dbReference>
<organism evidence="1 2">
    <name type="scientific">Maribacter flavus</name>
    <dbReference type="NCBI Taxonomy" id="1658664"/>
    <lineage>
        <taxon>Bacteria</taxon>
        <taxon>Pseudomonadati</taxon>
        <taxon>Bacteroidota</taxon>
        <taxon>Flavobacteriia</taxon>
        <taxon>Flavobacteriales</taxon>
        <taxon>Flavobacteriaceae</taxon>
        <taxon>Maribacter</taxon>
    </lineage>
</organism>
<dbReference type="SMART" id="SM01234">
    <property type="entry name" value="Haemolytic"/>
    <property type="match status" value="1"/>
</dbReference>
<dbReference type="AlphaFoldDB" id="A0A5B2TUJ2"/>
<dbReference type="Proteomes" id="UP000323188">
    <property type="component" value="Unassembled WGS sequence"/>
</dbReference>
<name>A0A5B2TUJ2_9FLAO</name>
<dbReference type="EMBL" id="VUOE01000002">
    <property type="protein sequence ID" value="KAA2217525.1"/>
    <property type="molecule type" value="Genomic_DNA"/>
</dbReference>
<comment type="caution">
    <text evidence="1">The sequence shown here is derived from an EMBL/GenBank/DDBJ whole genome shotgun (WGS) entry which is preliminary data.</text>
</comment>
<protein>
    <submittedName>
        <fullName evidence="1">Membrane protein insertion efficiency factor YidD</fullName>
    </submittedName>
</protein>
<evidence type="ECO:0000313" key="2">
    <source>
        <dbReference type="Proteomes" id="UP000323188"/>
    </source>
</evidence>
<sequence>MDLEIQKLPVPKKPNWLNLVVRFLRYYQQNFSERLGNRCVFDPSCSRYSELAFREKGFFKGLKLTLNRLKRCQPKNGGIDTLY</sequence>
<gene>
    <name evidence="1" type="ORF">F0361_14555</name>
</gene>
<dbReference type="InterPro" id="IPR002696">
    <property type="entry name" value="Membr_insert_effic_factor_YidD"/>
</dbReference>
<dbReference type="Pfam" id="PF01809">
    <property type="entry name" value="YidD"/>
    <property type="match status" value="1"/>
</dbReference>
<proteinExistence type="predicted"/>
<dbReference type="PANTHER" id="PTHR33383">
    <property type="entry name" value="MEMBRANE PROTEIN INSERTION EFFICIENCY FACTOR-RELATED"/>
    <property type="match status" value="1"/>
</dbReference>
<reference evidence="1 2" key="1">
    <citation type="submission" date="2019-09" db="EMBL/GenBank/DDBJ databases">
        <authorList>
            <person name="Khan S.A."/>
            <person name="Jeon C.O."/>
            <person name="Chun B.H."/>
            <person name="Jeong S.E."/>
        </authorList>
    </citation>
    <scope>NUCLEOTIDE SEQUENCE [LARGE SCALE GENOMIC DNA]</scope>
    <source>
        <strain evidence="1 2">KCTC 42508</strain>
    </source>
</reference>
<dbReference type="NCBIfam" id="TIGR00278">
    <property type="entry name" value="membrane protein insertion efficiency factor YidD"/>
    <property type="match status" value="1"/>
</dbReference>